<organism evidence="2 3">
    <name type="scientific">Microseira wollei NIES-4236</name>
    <dbReference type="NCBI Taxonomy" id="2530354"/>
    <lineage>
        <taxon>Bacteria</taxon>
        <taxon>Bacillati</taxon>
        <taxon>Cyanobacteriota</taxon>
        <taxon>Cyanophyceae</taxon>
        <taxon>Oscillatoriophycideae</taxon>
        <taxon>Aerosakkonematales</taxon>
        <taxon>Aerosakkonemataceae</taxon>
        <taxon>Microseira</taxon>
    </lineage>
</organism>
<gene>
    <name evidence="2" type="ORF">MiSe_31390</name>
</gene>
<comment type="caution">
    <text evidence="2">The sequence shown here is derived from an EMBL/GenBank/DDBJ whole genome shotgun (WGS) entry which is preliminary data.</text>
</comment>
<feature type="region of interest" description="Disordered" evidence="1">
    <location>
        <begin position="1"/>
        <end position="25"/>
    </location>
</feature>
<evidence type="ECO:0000313" key="3">
    <source>
        <dbReference type="Proteomes" id="UP001050975"/>
    </source>
</evidence>
<dbReference type="Proteomes" id="UP001050975">
    <property type="component" value="Unassembled WGS sequence"/>
</dbReference>
<sequence length="52" mass="5827">MLINDDTASASQEPLEDSRTEQPTAEHLSHLDLAAFEEAVADIAAFMQQRRR</sequence>
<dbReference type="RefSeq" id="WP_226581704.1">
    <property type="nucleotide sequence ID" value="NZ_BLAY01000044.1"/>
</dbReference>
<evidence type="ECO:0000256" key="1">
    <source>
        <dbReference type="SAM" id="MobiDB-lite"/>
    </source>
</evidence>
<keyword evidence="3" id="KW-1185">Reference proteome</keyword>
<dbReference type="AlphaFoldDB" id="A0AAV3XAG2"/>
<name>A0AAV3XAG2_9CYAN</name>
<evidence type="ECO:0000313" key="2">
    <source>
        <dbReference type="EMBL" id="GET38383.1"/>
    </source>
</evidence>
<protein>
    <submittedName>
        <fullName evidence="2">Uncharacterized protein</fullName>
    </submittedName>
</protein>
<accession>A0AAV3XAG2</accession>
<dbReference type="EMBL" id="BLAY01000044">
    <property type="protein sequence ID" value="GET38383.1"/>
    <property type="molecule type" value="Genomic_DNA"/>
</dbReference>
<feature type="compositionally biased region" description="Polar residues" evidence="1">
    <location>
        <begin position="1"/>
        <end position="12"/>
    </location>
</feature>
<proteinExistence type="predicted"/>
<reference evidence="2" key="1">
    <citation type="submission" date="2019-10" db="EMBL/GenBank/DDBJ databases">
        <title>Draft genome sequece of Microseira wollei NIES-4236.</title>
        <authorList>
            <person name="Yamaguchi H."/>
            <person name="Suzuki S."/>
            <person name="Kawachi M."/>
        </authorList>
    </citation>
    <scope>NUCLEOTIDE SEQUENCE</scope>
    <source>
        <strain evidence="2">NIES-4236</strain>
    </source>
</reference>